<dbReference type="EMBL" id="CP036434">
    <property type="protein sequence ID" value="QDV06409.1"/>
    <property type="molecule type" value="Genomic_DNA"/>
</dbReference>
<organism evidence="7 8">
    <name type="scientific">Saltatorellus ferox</name>
    <dbReference type="NCBI Taxonomy" id="2528018"/>
    <lineage>
        <taxon>Bacteria</taxon>
        <taxon>Pseudomonadati</taxon>
        <taxon>Planctomycetota</taxon>
        <taxon>Planctomycetia</taxon>
        <taxon>Planctomycetia incertae sedis</taxon>
        <taxon>Saltatorellus</taxon>
    </lineage>
</organism>
<sequence>MMKDSRSLVASLIGTLWLALAPLAQSQEPLNVLWLSVEDMSPWIGPYGDRTVPTPALDGFAREAIRYDNAFADSPVCAPARTALITGTYPTRMGAMHMRVRSRSLPSDTTPIYEAVPPVHARCFPETLQLAGYYTTNCAKEDYQFRAPAWTWNDSSRKADYANRPSGTPFFSVFNHGGTHESQAFPEAKRRPSAVEDDSVPIPPIYPDTPRVRDALKRTYDNIAAMDRWFGGHLERLEKEGLAESTVVFFFSDHGVGLPRGKRSLYGTGTRVPLLVRFPKGRGPQDLPPGSATDRIVSFIDFGPTVLSLAGIAPDLRLDGRAFLGAHAAPPRELAFFHADRFDSAMDRTRAVTDGTRLVIRNLMPEVPHLIANAYRERIPMTWDLYALRDGGDRAWTRAPAQWQVGSTRRPEVEWYDRTGDPWEVRNLAGSEGLVAEERAAFGALDAALEAWMTDTGDLGLVAPEEEMIRRFLWPPDGEQPQTAAPSVERAEGGGWVLKSSTPGASLAYRLGPDGPWHTIAPGQEFIWPGPGSGDAPPEQAAIQLWAHRAGFAPSRSLRH</sequence>
<accession>A0A518EQP8</accession>
<feature type="region of interest" description="Disordered" evidence="5">
    <location>
        <begin position="184"/>
        <end position="208"/>
    </location>
</feature>
<dbReference type="AlphaFoldDB" id="A0A518EQP8"/>
<evidence type="ECO:0000313" key="8">
    <source>
        <dbReference type="Proteomes" id="UP000320390"/>
    </source>
</evidence>
<gene>
    <name evidence="7" type="ORF">Poly30_19180</name>
</gene>
<evidence type="ECO:0000256" key="1">
    <source>
        <dbReference type="ARBA" id="ARBA00008779"/>
    </source>
</evidence>
<evidence type="ECO:0000313" key="7">
    <source>
        <dbReference type="EMBL" id="QDV06409.1"/>
    </source>
</evidence>
<evidence type="ECO:0000256" key="5">
    <source>
        <dbReference type="SAM" id="MobiDB-lite"/>
    </source>
</evidence>
<dbReference type="InterPro" id="IPR024607">
    <property type="entry name" value="Sulfatase_CS"/>
</dbReference>
<protein>
    <submittedName>
        <fullName evidence="7">Sulfatase</fullName>
    </submittedName>
</protein>
<comment type="similarity">
    <text evidence="1">Belongs to the sulfatase family.</text>
</comment>
<evidence type="ECO:0000259" key="6">
    <source>
        <dbReference type="Pfam" id="PF00884"/>
    </source>
</evidence>
<dbReference type="GO" id="GO:0046872">
    <property type="term" value="F:metal ion binding"/>
    <property type="evidence" value="ECO:0007669"/>
    <property type="project" value="UniProtKB-KW"/>
</dbReference>
<keyword evidence="4" id="KW-0106">Calcium</keyword>
<dbReference type="PANTHER" id="PTHR42693">
    <property type="entry name" value="ARYLSULFATASE FAMILY MEMBER"/>
    <property type="match status" value="1"/>
</dbReference>
<dbReference type="RefSeq" id="WP_145196562.1">
    <property type="nucleotide sequence ID" value="NZ_CP036434.1"/>
</dbReference>
<reference evidence="7 8" key="1">
    <citation type="submission" date="2019-02" db="EMBL/GenBank/DDBJ databases">
        <title>Deep-cultivation of Planctomycetes and their phenomic and genomic characterization uncovers novel biology.</title>
        <authorList>
            <person name="Wiegand S."/>
            <person name="Jogler M."/>
            <person name="Boedeker C."/>
            <person name="Pinto D."/>
            <person name="Vollmers J."/>
            <person name="Rivas-Marin E."/>
            <person name="Kohn T."/>
            <person name="Peeters S.H."/>
            <person name="Heuer A."/>
            <person name="Rast P."/>
            <person name="Oberbeckmann S."/>
            <person name="Bunk B."/>
            <person name="Jeske O."/>
            <person name="Meyerdierks A."/>
            <person name="Storesund J.E."/>
            <person name="Kallscheuer N."/>
            <person name="Luecker S."/>
            <person name="Lage O.M."/>
            <person name="Pohl T."/>
            <person name="Merkel B.J."/>
            <person name="Hornburger P."/>
            <person name="Mueller R.-W."/>
            <person name="Bruemmer F."/>
            <person name="Labrenz M."/>
            <person name="Spormann A.M."/>
            <person name="Op den Camp H."/>
            <person name="Overmann J."/>
            <person name="Amann R."/>
            <person name="Jetten M.S.M."/>
            <person name="Mascher T."/>
            <person name="Medema M.H."/>
            <person name="Devos D.P."/>
            <person name="Kaster A.-K."/>
            <person name="Ovreas L."/>
            <person name="Rohde M."/>
            <person name="Galperin M.Y."/>
            <person name="Jogler C."/>
        </authorList>
    </citation>
    <scope>NUCLEOTIDE SEQUENCE [LARGE SCALE GENOMIC DNA]</scope>
    <source>
        <strain evidence="7 8">Poly30</strain>
    </source>
</reference>
<name>A0A518EQP8_9BACT</name>
<dbReference type="Gene3D" id="3.40.720.10">
    <property type="entry name" value="Alkaline Phosphatase, subunit A"/>
    <property type="match status" value="1"/>
</dbReference>
<evidence type="ECO:0000256" key="3">
    <source>
        <dbReference type="ARBA" id="ARBA00022801"/>
    </source>
</evidence>
<dbReference type="Pfam" id="PF00884">
    <property type="entry name" value="Sulfatase"/>
    <property type="match status" value="2"/>
</dbReference>
<dbReference type="InterPro" id="IPR000917">
    <property type="entry name" value="Sulfatase_N"/>
</dbReference>
<evidence type="ECO:0000256" key="4">
    <source>
        <dbReference type="ARBA" id="ARBA00022837"/>
    </source>
</evidence>
<dbReference type="CDD" id="cd16027">
    <property type="entry name" value="SGSH"/>
    <property type="match status" value="1"/>
</dbReference>
<proteinExistence type="inferred from homology"/>
<keyword evidence="8" id="KW-1185">Reference proteome</keyword>
<dbReference type="SUPFAM" id="SSF53649">
    <property type="entry name" value="Alkaline phosphatase-like"/>
    <property type="match status" value="1"/>
</dbReference>
<dbReference type="InterPro" id="IPR017850">
    <property type="entry name" value="Alkaline_phosphatase_core_sf"/>
</dbReference>
<dbReference type="GO" id="GO:0004065">
    <property type="term" value="F:arylsulfatase activity"/>
    <property type="evidence" value="ECO:0007669"/>
    <property type="project" value="TreeGrafter"/>
</dbReference>
<dbReference type="OrthoDB" id="9763613at2"/>
<keyword evidence="3" id="KW-0378">Hydrolase</keyword>
<keyword evidence="2" id="KW-0479">Metal-binding</keyword>
<dbReference type="PROSITE" id="PS00523">
    <property type="entry name" value="SULFATASE_1"/>
    <property type="match status" value="1"/>
</dbReference>
<feature type="domain" description="Sulfatase N-terminal" evidence="6">
    <location>
        <begin position="31"/>
        <end position="136"/>
    </location>
</feature>
<evidence type="ECO:0000256" key="2">
    <source>
        <dbReference type="ARBA" id="ARBA00022723"/>
    </source>
</evidence>
<feature type="domain" description="Sulfatase N-terminal" evidence="6">
    <location>
        <begin position="160"/>
        <end position="312"/>
    </location>
</feature>
<dbReference type="Proteomes" id="UP000320390">
    <property type="component" value="Chromosome"/>
</dbReference>
<dbReference type="InterPro" id="IPR050738">
    <property type="entry name" value="Sulfatase"/>
</dbReference>
<dbReference type="PANTHER" id="PTHR42693:SF53">
    <property type="entry name" value="ENDO-4-O-SULFATASE"/>
    <property type="match status" value="1"/>
</dbReference>